<reference evidence="7" key="1">
    <citation type="submission" date="2016-10" db="EMBL/GenBank/DDBJ databases">
        <authorList>
            <person name="Varghese N."/>
            <person name="Submissions S."/>
        </authorList>
    </citation>
    <scope>NUCLEOTIDE SEQUENCE [LARGE SCALE GENOMIC DNA]</scope>
    <source>
        <strain evidence="7">EPL6</strain>
    </source>
</reference>
<evidence type="ECO:0000256" key="5">
    <source>
        <dbReference type="SAM" id="SignalP"/>
    </source>
</evidence>
<gene>
    <name evidence="6" type="ORF">SAMN05428957_10926</name>
</gene>
<feature type="signal peptide" evidence="5">
    <location>
        <begin position="1"/>
        <end position="20"/>
    </location>
</feature>
<dbReference type="InterPro" id="IPR051792">
    <property type="entry name" value="GGT_bact"/>
</dbReference>
<dbReference type="GO" id="GO:0016740">
    <property type="term" value="F:transferase activity"/>
    <property type="evidence" value="ECO:0007669"/>
    <property type="project" value="UniProtKB-KW"/>
</dbReference>
<name>A0A1G9UK60_9BURK</name>
<dbReference type="PANTHER" id="PTHR43199:SF1">
    <property type="entry name" value="GLUTATHIONE HYDROLASE PROENZYME"/>
    <property type="match status" value="1"/>
</dbReference>
<keyword evidence="3" id="KW-0378">Hydrolase</keyword>
<keyword evidence="5" id="KW-0732">Signal</keyword>
<dbReference type="Gene3D" id="3.60.20.40">
    <property type="match status" value="1"/>
</dbReference>
<dbReference type="Gene3D" id="1.10.246.130">
    <property type="match status" value="1"/>
</dbReference>
<keyword evidence="2 6" id="KW-0808">Transferase</keyword>
<evidence type="ECO:0000313" key="7">
    <source>
        <dbReference type="Proteomes" id="UP000198552"/>
    </source>
</evidence>
<dbReference type="STRING" id="1527607.SAMN05428957_10926"/>
<evidence type="ECO:0000313" key="6">
    <source>
        <dbReference type="EMBL" id="SDM60204.1"/>
    </source>
</evidence>
<dbReference type="InterPro" id="IPR029055">
    <property type="entry name" value="Ntn_hydrolases_N"/>
</dbReference>
<dbReference type="RefSeq" id="WP_175488303.1">
    <property type="nucleotide sequence ID" value="NZ_FNHP01000009.1"/>
</dbReference>
<dbReference type="InterPro" id="IPR043137">
    <property type="entry name" value="GGT_ssub_C"/>
</dbReference>
<dbReference type="SUPFAM" id="SSF56235">
    <property type="entry name" value="N-terminal nucleophile aminohydrolases (Ntn hydrolases)"/>
    <property type="match status" value="1"/>
</dbReference>
<dbReference type="PROSITE" id="PS00462">
    <property type="entry name" value="G_GLU_TRANSPEPTIDASE"/>
    <property type="match status" value="1"/>
</dbReference>
<dbReference type="PRINTS" id="PR01210">
    <property type="entry name" value="GGTRANSPTASE"/>
</dbReference>
<dbReference type="AlphaFoldDB" id="A0A1G9UK60"/>
<evidence type="ECO:0000256" key="2">
    <source>
        <dbReference type="ARBA" id="ARBA00022679"/>
    </source>
</evidence>
<dbReference type="GO" id="GO:0016787">
    <property type="term" value="F:hydrolase activity"/>
    <property type="evidence" value="ECO:0007669"/>
    <property type="project" value="UniProtKB-KW"/>
</dbReference>
<evidence type="ECO:0000256" key="3">
    <source>
        <dbReference type="ARBA" id="ARBA00022801"/>
    </source>
</evidence>
<keyword evidence="4" id="KW-0865">Zymogen</keyword>
<sequence length="627" mass="65577">MHHHRPVPTRSALAFTAALAAALLAGCAGGPSGPGMSAAPRSIGYQVPAQPEGSSGYTPKPGWAAERFAVAAANPLATDAGYQVLKAGGSALDAAIAVQMVLALVEPQSSGLGGGAFLLHAAGGRVEAWDGRETAPAAATENLFLKPDGKPMAFHDAVVGGRSVGVPGTVRMLEQAHREHGRLPWAALFEPAITLAEQGFQVSARLNALLQNEKYLAQDAEARAYFFDAAGQPWPVGHTLKNPELASVLRAIARDGSKALLEGEVAQAIVAKVRGHASNPGQLTLADLASYQPKKRQALCSDYGVAAQQYRICGFPPPSSGAIAVAQILGILHNTEAATFALQDAPPPAPSALQPKAPPAEWLYLYGEASRLAFADRALYVADPDFVQPPAGSWMSLLNPAYLASRAKLIGPSSLGVAPPGRPDGVATSFAPMPAQPEYGTSHISVIDGRGNAVAMTTTIEDQFGSRQMVKGFLLNNELTDFSFAPRDASGQPIANRVEPGKRPRSSMAPTLVFNKANGELLMSGGSPGGALIIHYVAKTLYGIFNWGLTPQQAIDLPNFGSLNGPTLLEENRFSPATVHALRARGAEVREMNMTSGLQAITRGDVHGRHMLLGGADPRREGVVLGD</sequence>
<dbReference type="Pfam" id="PF01019">
    <property type="entry name" value="G_glu_transpept"/>
    <property type="match status" value="1"/>
</dbReference>
<dbReference type="InterPro" id="IPR055262">
    <property type="entry name" value="GGT_CS"/>
</dbReference>
<evidence type="ECO:0000256" key="4">
    <source>
        <dbReference type="ARBA" id="ARBA00023145"/>
    </source>
</evidence>
<accession>A0A1G9UK60</accession>
<comment type="similarity">
    <text evidence="1">Belongs to the gamma-glutamyltransferase family.</text>
</comment>
<keyword evidence="7" id="KW-1185">Reference proteome</keyword>
<dbReference type="PROSITE" id="PS51257">
    <property type="entry name" value="PROKAR_LIPOPROTEIN"/>
    <property type="match status" value="1"/>
</dbReference>
<dbReference type="InterPro" id="IPR043138">
    <property type="entry name" value="GGT_lsub"/>
</dbReference>
<dbReference type="PANTHER" id="PTHR43199">
    <property type="entry name" value="GLUTATHIONE HYDROLASE"/>
    <property type="match status" value="1"/>
</dbReference>
<organism evidence="6 7">
    <name type="scientific">Oryzisolibacter propanilivorax</name>
    <dbReference type="NCBI Taxonomy" id="1527607"/>
    <lineage>
        <taxon>Bacteria</taxon>
        <taxon>Pseudomonadati</taxon>
        <taxon>Pseudomonadota</taxon>
        <taxon>Betaproteobacteria</taxon>
        <taxon>Burkholderiales</taxon>
        <taxon>Comamonadaceae</taxon>
        <taxon>Oryzisolibacter</taxon>
    </lineage>
</organism>
<proteinExistence type="inferred from homology"/>
<dbReference type="Proteomes" id="UP000198552">
    <property type="component" value="Unassembled WGS sequence"/>
</dbReference>
<evidence type="ECO:0000256" key="1">
    <source>
        <dbReference type="ARBA" id="ARBA00009381"/>
    </source>
</evidence>
<dbReference type="EMBL" id="FNHP01000009">
    <property type="protein sequence ID" value="SDM60204.1"/>
    <property type="molecule type" value="Genomic_DNA"/>
</dbReference>
<feature type="chain" id="PRO_5011615388" evidence="5">
    <location>
        <begin position="21"/>
        <end position="627"/>
    </location>
</feature>
<protein>
    <submittedName>
        <fullName evidence="6">Gamma-glutamyltransferase 1 Threonine peptidase. MEROPS family T03</fullName>
    </submittedName>
</protein>